<keyword evidence="4" id="KW-1185">Reference proteome</keyword>
<dbReference type="AlphaFoldDB" id="A0A7J7JJY0"/>
<protein>
    <recommendedName>
        <fullName evidence="2">DUF5641 domain-containing protein</fullName>
    </recommendedName>
</protein>
<dbReference type="Pfam" id="PF18701">
    <property type="entry name" value="DUF5641"/>
    <property type="match status" value="1"/>
</dbReference>
<dbReference type="PANTHER" id="PTHR47331">
    <property type="entry name" value="PHD-TYPE DOMAIN-CONTAINING PROTEIN"/>
    <property type="match status" value="1"/>
</dbReference>
<feature type="domain" description="DUF5641" evidence="2">
    <location>
        <begin position="348"/>
        <end position="428"/>
    </location>
</feature>
<gene>
    <name evidence="3" type="ORF">EB796_015578</name>
</gene>
<reference evidence="3" key="1">
    <citation type="submission" date="2020-06" db="EMBL/GenBank/DDBJ databases">
        <title>Draft genome of Bugula neritina, a colonial animal packing powerful symbionts and potential medicines.</title>
        <authorList>
            <person name="Rayko M."/>
        </authorList>
    </citation>
    <scope>NUCLEOTIDE SEQUENCE [LARGE SCALE GENOMIC DNA]</scope>
    <source>
        <strain evidence="3">Kwan_BN1</strain>
    </source>
</reference>
<evidence type="ECO:0000259" key="2">
    <source>
        <dbReference type="Pfam" id="PF18701"/>
    </source>
</evidence>
<dbReference type="PANTHER" id="PTHR47331:SF5">
    <property type="entry name" value="RIBONUCLEASE H"/>
    <property type="match status" value="1"/>
</dbReference>
<dbReference type="Proteomes" id="UP000593567">
    <property type="component" value="Unassembled WGS sequence"/>
</dbReference>
<name>A0A7J7JJY0_BUGNE</name>
<sequence>MHSNSNHSQPNTPSLNHTQPASPAHLQTSVDHTITNSTIGISQVPHAFSTKTANTQTLTRNKDGLKSSIIPVWLSTSPNSNKEHLVYALLDNMSDTTFISDTVADILDIPHQSLVNLKINTVNPTNHNASTPSRLFQELTIKGFYADQHISLVDVYTIPEIPLNRSHIPTKESAAVWDHLQHIAHEIPELQNCPIGMLIGYDNSHALIPLKSVAGPNAKDPYAVQTPLGWSVVGATNPHKKHETVRLSNSSQFSADVNAVSFACFSKPLKSTSVLHILQQYFRENQTIGTRLALSQDDKQFLSILENGISQTEDGMPLTPTHLLTTKSKIILPPPGQFDESYTYSRKHWRVVQSLANQFWSKWREKYIANLQPRQKWLQQTNSILTGDTMLLSDDNTSRCSWPIARVSEVIPSKDGIIRKVKVVAANATRWIIGDYNYLLCQFLSAQYKN</sequence>
<organism evidence="3 4">
    <name type="scientific">Bugula neritina</name>
    <name type="common">Brown bryozoan</name>
    <name type="synonym">Sertularia neritina</name>
    <dbReference type="NCBI Taxonomy" id="10212"/>
    <lineage>
        <taxon>Eukaryota</taxon>
        <taxon>Metazoa</taxon>
        <taxon>Spiralia</taxon>
        <taxon>Lophotrochozoa</taxon>
        <taxon>Bryozoa</taxon>
        <taxon>Gymnolaemata</taxon>
        <taxon>Cheilostomatida</taxon>
        <taxon>Flustrina</taxon>
        <taxon>Buguloidea</taxon>
        <taxon>Bugulidae</taxon>
        <taxon>Bugula</taxon>
    </lineage>
</organism>
<feature type="region of interest" description="Disordered" evidence="1">
    <location>
        <begin position="1"/>
        <end position="25"/>
    </location>
</feature>
<dbReference type="EMBL" id="VXIV02002346">
    <property type="protein sequence ID" value="KAF6026113.1"/>
    <property type="molecule type" value="Genomic_DNA"/>
</dbReference>
<accession>A0A7J7JJY0</accession>
<evidence type="ECO:0000313" key="3">
    <source>
        <dbReference type="EMBL" id="KAF6026113.1"/>
    </source>
</evidence>
<evidence type="ECO:0000256" key="1">
    <source>
        <dbReference type="SAM" id="MobiDB-lite"/>
    </source>
</evidence>
<proteinExistence type="predicted"/>
<evidence type="ECO:0000313" key="4">
    <source>
        <dbReference type="Proteomes" id="UP000593567"/>
    </source>
</evidence>
<dbReference type="InterPro" id="IPR040676">
    <property type="entry name" value="DUF5641"/>
</dbReference>
<comment type="caution">
    <text evidence="3">The sequence shown here is derived from an EMBL/GenBank/DDBJ whole genome shotgun (WGS) entry which is preliminary data.</text>
</comment>
<dbReference type="OrthoDB" id="8046937at2759"/>